<evidence type="ECO:0000256" key="6">
    <source>
        <dbReference type="SAM" id="Phobius"/>
    </source>
</evidence>
<dbReference type="InterPro" id="IPR052954">
    <property type="entry name" value="GPCR-Ligand_Int"/>
</dbReference>
<dbReference type="SUPFAM" id="SSF81321">
    <property type="entry name" value="Family A G protein-coupled receptor-like"/>
    <property type="match status" value="1"/>
</dbReference>
<dbReference type="PANTHER" id="PTHR46641:SF25">
    <property type="entry name" value="CNMAMIDE RECEPTOR-RELATED"/>
    <property type="match status" value="1"/>
</dbReference>
<evidence type="ECO:0000256" key="4">
    <source>
        <dbReference type="ARBA" id="ARBA00023136"/>
    </source>
</evidence>
<keyword evidence="5" id="KW-0807">Transducer</keyword>
<feature type="transmembrane region" description="Helical" evidence="6">
    <location>
        <begin position="193"/>
        <end position="213"/>
    </location>
</feature>
<dbReference type="GO" id="GO:0004930">
    <property type="term" value="F:G protein-coupled receptor activity"/>
    <property type="evidence" value="ECO:0007669"/>
    <property type="project" value="UniProtKB-KW"/>
</dbReference>
<keyword evidence="5" id="KW-0675">Receptor</keyword>
<name>A0A816YZS0_9BILA</name>
<feature type="transmembrane region" description="Helical" evidence="6">
    <location>
        <begin position="55"/>
        <end position="73"/>
    </location>
</feature>
<feature type="transmembrane region" description="Helical" evidence="6">
    <location>
        <begin position="277"/>
        <end position="298"/>
    </location>
</feature>
<evidence type="ECO:0000256" key="3">
    <source>
        <dbReference type="ARBA" id="ARBA00022989"/>
    </source>
</evidence>
<dbReference type="GO" id="GO:0016020">
    <property type="term" value="C:membrane"/>
    <property type="evidence" value="ECO:0007669"/>
    <property type="project" value="UniProtKB-SubCell"/>
</dbReference>
<dbReference type="EMBL" id="CAJNRF010015646">
    <property type="protein sequence ID" value="CAF2177509.1"/>
    <property type="molecule type" value="Genomic_DNA"/>
</dbReference>
<keyword evidence="5" id="KW-0297">G-protein coupled receptor</keyword>
<dbReference type="Pfam" id="PF00001">
    <property type="entry name" value="7tm_1"/>
    <property type="match status" value="1"/>
</dbReference>
<dbReference type="PROSITE" id="PS00237">
    <property type="entry name" value="G_PROTEIN_RECEP_F1_1"/>
    <property type="match status" value="1"/>
</dbReference>
<reference evidence="8" key="1">
    <citation type="submission" date="2021-02" db="EMBL/GenBank/DDBJ databases">
        <authorList>
            <person name="Nowell W R."/>
        </authorList>
    </citation>
    <scope>NUCLEOTIDE SEQUENCE</scope>
</reference>
<keyword evidence="2 5" id="KW-0812">Transmembrane</keyword>
<evidence type="ECO:0000259" key="7">
    <source>
        <dbReference type="PROSITE" id="PS50262"/>
    </source>
</evidence>
<dbReference type="Proteomes" id="UP000663866">
    <property type="component" value="Unassembled WGS sequence"/>
</dbReference>
<evidence type="ECO:0000313" key="11">
    <source>
        <dbReference type="Proteomes" id="UP000663856"/>
    </source>
</evidence>
<proteinExistence type="inferred from homology"/>
<keyword evidence="4 6" id="KW-0472">Membrane</keyword>
<evidence type="ECO:0000313" key="12">
    <source>
        <dbReference type="Proteomes" id="UP000663866"/>
    </source>
</evidence>
<dbReference type="EMBL" id="CAJOBF010004348">
    <property type="protein sequence ID" value="CAF4134600.1"/>
    <property type="molecule type" value="Genomic_DNA"/>
</dbReference>
<comment type="caution">
    <text evidence="8">The sequence shown here is derived from an EMBL/GenBank/DDBJ whole genome shotgun (WGS) entry which is preliminary data.</text>
</comment>
<dbReference type="EMBL" id="CAJOBG010002006">
    <property type="protein sequence ID" value="CAF3976021.1"/>
    <property type="molecule type" value="Genomic_DNA"/>
</dbReference>
<dbReference type="Gene3D" id="1.20.1070.10">
    <property type="entry name" value="Rhodopsin 7-helix transmembrane proteins"/>
    <property type="match status" value="1"/>
</dbReference>
<gene>
    <name evidence="9" type="ORF">OVN521_LOCUS13651</name>
    <name evidence="10" type="ORF">UXM345_LOCUS24202</name>
    <name evidence="8" type="ORF">WKI299_LOCUS33274</name>
</gene>
<dbReference type="PROSITE" id="PS50262">
    <property type="entry name" value="G_PROTEIN_RECEP_F1_2"/>
    <property type="match status" value="1"/>
</dbReference>
<feature type="transmembrane region" description="Helical" evidence="6">
    <location>
        <begin position="20"/>
        <end position="43"/>
    </location>
</feature>
<protein>
    <recommendedName>
        <fullName evidence="7">G-protein coupled receptors family 1 profile domain-containing protein</fullName>
    </recommendedName>
</protein>
<evidence type="ECO:0000256" key="1">
    <source>
        <dbReference type="ARBA" id="ARBA00004370"/>
    </source>
</evidence>
<feature type="domain" description="G-protein coupled receptors family 1 profile" evidence="7">
    <location>
        <begin position="35"/>
        <end position="297"/>
    </location>
</feature>
<accession>A0A816YZS0</accession>
<organism evidence="8 11">
    <name type="scientific">Rotaria magnacalcarata</name>
    <dbReference type="NCBI Taxonomy" id="392030"/>
    <lineage>
        <taxon>Eukaryota</taxon>
        <taxon>Metazoa</taxon>
        <taxon>Spiralia</taxon>
        <taxon>Gnathifera</taxon>
        <taxon>Rotifera</taxon>
        <taxon>Eurotatoria</taxon>
        <taxon>Bdelloidea</taxon>
        <taxon>Philodinida</taxon>
        <taxon>Philodinidae</taxon>
        <taxon>Rotaria</taxon>
    </lineage>
</organism>
<dbReference type="Proteomes" id="UP000663842">
    <property type="component" value="Unassembled WGS sequence"/>
</dbReference>
<comment type="subcellular location">
    <subcellularLocation>
        <location evidence="1">Membrane</location>
    </subcellularLocation>
</comment>
<dbReference type="InterPro" id="IPR017452">
    <property type="entry name" value="GPCR_Rhodpsn_7TM"/>
</dbReference>
<feature type="transmembrane region" description="Helical" evidence="6">
    <location>
        <begin position="136"/>
        <end position="155"/>
    </location>
</feature>
<evidence type="ECO:0000313" key="8">
    <source>
        <dbReference type="EMBL" id="CAF2177509.1"/>
    </source>
</evidence>
<feature type="transmembrane region" description="Helical" evidence="6">
    <location>
        <begin position="234"/>
        <end position="257"/>
    </location>
</feature>
<evidence type="ECO:0000313" key="9">
    <source>
        <dbReference type="EMBL" id="CAF3976021.1"/>
    </source>
</evidence>
<keyword evidence="3 6" id="KW-1133">Transmembrane helix</keyword>
<evidence type="ECO:0000256" key="2">
    <source>
        <dbReference type="ARBA" id="ARBA00022692"/>
    </source>
</evidence>
<dbReference type="AlphaFoldDB" id="A0A816YZS0"/>
<comment type="similarity">
    <text evidence="5">Belongs to the G-protein coupled receptor 1 family.</text>
</comment>
<dbReference type="PANTHER" id="PTHR46641">
    <property type="entry name" value="FMRFAMIDE RECEPTOR-RELATED"/>
    <property type="match status" value="1"/>
</dbReference>
<evidence type="ECO:0000313" key="10">
    <source>
        <dbReference type="EMBL" id="CAF4134600.1"/>
    </source>
</evidence>
<evidence type="ECO:0000256" key="5">
    <source>
        <dbReference type="RuleBase" id="RU000688"/>
    </source>
</evidence>
<dbReference type="InterPro" id="IPR000276">
    <property type="entry name" value="GPCR_Rhodpsn"/>
</dbReference>
<feature type="transmembrane region" description="Helical" evidence="6">
    <location>
        <begin position="93"/>
        <end position="115"/>
    </location>
</feature>
<dbReference type="PRINTS" id="PR00237">
    <property type="entry name" value="GPCRRHODOPSN"/>
</dbReference>
<keyword evidence="12" id="KW-1185">Reference proteome</keyword>
<dbReference type="Proteomes" id="UP000663856">
    <property type="component" value="Unassembled WGS sequence"/>
</dbReference>
<sequence>MDGNATLLEDFHYLNLGNHISTIVLSIIYAFGFMGNIFSVLTFSSTEMRELSCGILLLLLSISDILYLITFWWDFLNAAFNIELEYYSLIGCRFWYFFSFVFGHTSSWCLAALNLDRSLKVQMPTKSKSICTPKKALLFVVLVFIMLCALHGHWFSPAIGEKINGTIIHCGPRNLDYPTYYFFMTKIRSITDLFIYCFLPAVVMIIANITIIYNLRQAHQVISTRRMVMERQMIMMMSSSVAVFLLTTLPFSLYDILMGQVIIKYANYDQYTQYYTFIHRMLGLLNSSHFALNFYLYCLTSRLFRLEFIRRITCGKCDHQ</sequence>